<dbReference type="GO" id="GO:0005634">
    <property type="term" value="C:nucleus"/>
    <property type="evidence" value="ECO:0007669"/>
    <property type="project" value="TreeGrafter"/>
</dbReference>
<organism evidence="3 4">
    <name type="scientific">Scleropages formosus</name>
    <name type="common">Asian bonytongue</name>
    <name type="synonym">Osteoglossum formosum</name>
    <dbReference type="NCBI Taxonomy" id="113540"/>
    <lineage>
        <taxon>Eukaryota</taxon>
        <taxon>Metazoa</taxon>
        <taxon>Chordata</taxon>
        <taxon>Craniata</taxon>
        <taxon>Vertebrata</taxon>
        <taxon>Euteleostomi</taxon>
        <taxon>Actinopterygii</taxon>
        <taxon>Neopterygii</taxon>
        <taxon>Teleostei</taxon>
        <taxon>Osteoglossocephala</taxon>
        <taxon>Osteoglossomorpha</taxon>
        <taxon>Osteoglossiformes</taxon>
        <taxon>Osteoglossidae</taxon>
        <taxon>Scleropages</taxon>
    </lineage>
</organism>
<reference evidence="3 4" key="1">
    <citation type="submission" date="2019-04" db="EMBL/GenBank/DDBJ databases">
        <authorList>
            <consortium name="Wellcome Sanger Institute Data Sharing"/>
        </authorList>
    </citation>
    <scope>NUCLEOTIDE SEQUENCE [LARGE SCALE GENOMIC DNA]</scope>
</reference>
<dbReference type="KEGG" id="sfm:108923760"/>
<dbReference type="OrthoDB" id="21499at2759"/>
<dbReference type="PANTHER" id="PTHR14689:SF0">
    <property type="entry name" value="COILED-COIL DOMAIN-CONTAINING PROTEIN 82"/>
    <property type="match status" value="1"/>
</dbReference>
<name>A0A8C9RWW9_SCLFO</name>
<evidence type="ECO:0000313" key="3">
    <source>
        <dbReference type="Ensembl" id="ENSSFOP00015020085.2"/>
    </source>
</evidence>
<dbReference type="InterPro" id="IPR025451">
    <property type="entry name" value="DUF4211"/>
</dbReference>
<dbReference type="RefSeq" id="XP_018590224.2">
    <property type="nucleotide sequence ID" value="XM_018734708.2"/>
</dbReference>
<sequence length="495" mass="56489">MTSASSSVSYQTRRRTQAGAARGSRVDRRRTRVGLLSYLGDSGDESDSHSSSSENDCYTEGSEEDAQGVTAAGDSVPAQGDSDEEQGVSQSCRARRKRACSTVLVDSSSDSSSDVGGQPLRKVLPKKRLSLQLLMSDSDTEAGERQLKEESSEAARKKERHRRLEELAERKKSGASRSRRSRLEDSEKENGKEQSDSKDEALRVRGEQQEDKEDAAVALPCSSEEDEDEDACVTVAHSSEEEDSDSMRDFIVDDEEQSSGEESKVSVTSLLSHHLPHMVTGSQKKHFQAVVKALLINVLDPTFLKSLYDGIRTKRYALQMKDSLYHLDHHYVLPHLENLKGRSRWSERYKERVDCYPNVRILKTGGRDRMCEACELHRSIRFHVRLSGQLYDFRTLQDDTFLPNDIQVFRVGSVCAHRTEVYHQLKHFKYHLYCRCREVLKQEEACCGQEQEESVKEVVNRVFARLQDRGWITEQYKRFEEQQHAAIYFQDEKLN</sequence>
<evidence type="ECO:0000313" key="4">
    <source>
        <dbReference type="Proteomes" id="UP000694397"/>
    </source>
</evidence>
<reference evidence="3" key="3">
    <citation type="submission" date="2025-09" db="UniProtKB">
        <authorList>
            <consortium name="Ensembl"/>
        </authorList>
    </citation>
    <scope>IDENTIFICATION</scope>
</reference>
<evidence type="ECO:0000259" key="2">
    <source>
        <dbReference type="Pfam" id="PF13926"/>
    </source>
</evidence>
<keyword evidence="4" id="KW-1185">Reference proteome</keyword>
<dbReference type="Proteomes" id="UP000694397">
    <property type="component" value="Chromosome 3"/>
</dbReference>
<feature type="compositionally biased region" description="Basic and acidic residues" evidence="1">
    <location>
        <begin position="181"/>
        <end position="209"/>
    </location>
</feature>
<feature type="compositionally biased region" description="Basic and acidic residues" evidence="1">
    <location>
        <begin position="142"/>
        <end position="172"/>
    </location>
</feature>
<feature type="domain" description="DUF4211" evidence="2">
    <location>
        <begin position="249"/>
        <end position="396"/>
    </location>
</feature>
<dbReference type="GeneID" id="108923760"/>
<feature type="compositionally biased region" description="Polar residues" evidence="1">
    <location>
        <begin position="1"/>
        <end position="10"/>
    </location>
</feature>
<reference evidence="3" key="2">
    <citation type="submission" date="2025-08" db="UniProtKB">
        <authorList>
            <consortium name="Ensembl"/>
        </authorList>
    </citation>
    <scope>IDENTIFICATION</scope>
</reference>
<evidence type="ECO:0000256" key="1">
    <source>
        <dbReference type="SAM" id="MobiDB-lite"/>
    </source>
</evidence>
<dbReference type="AlphaFoldDB" id="A0A8C9RWW9"/>
<protein>
    <submittedName>
        <fullName evidence="3">Coiled-coil domain containing 82</fullName>
    </submittedName>
</protein>
<dbReference type="Pfam" id="PF13926">
    <property type="entry name" value="DUF4211"/>
    <property type="match status" value="1"/>
</dbReference>
<dbReference type="GeneTree" id="ENSGT00390000004986"/>
<dbReference type="Ensembl" id="ENSSFOT00015020315.2">
    <property type="protein sequence ID" value="ENSSFOP00015020085.2"/>
    <property type="gene ID" value="ENSSFOG00015012931.2"/>
</dbReference>
<gene>
    <name evidence="3" type="primary">ccdc82</name>
</gene>
<accession>A0A8C9RWW9</accession>
<dbReference type="PANTHER" id="PTHR14689">
    <property type="entry name" value="PHORBOL-ESTER_DAG-TYPE DOMAIN-CONTAINING PROTEIN"/>
    <property type="match status" value="1"/>
</dbReference>
<dbReference type="CTD" id="79780"/>
<feature type="region of interest" description="Disordered" evidence="1">
    <location>
        <begin position="1"/>
        <end position="248"/>
    </location>
</feature>
<proteinExistence type="predicted"/>